<keyword evidence="5" id="KW-0378">Hydrolase</keyword>
<evidence type="ECO:0000256" key="7">
    <source>
        <dbReference type="ARBA" id="ARBA00047989"/>
    </source>
</evidence>
<protein>
    <recommendedName>
        <fullName evidence="10">Purine nucleoside phosphorylase</fullName>
    </recommendedName>
</protein>
<comment type="catalytic activity">
    <reaction evidence="7">
        <text>adenosine + H2O + H(+) = inosine + NH4(+)</text>
        <dbReference type="Rhea" id="RHEA:24408"/>
        <dbReference type="ChEBI" id="CHEBI:15377"/>
        <dbReference type="ChEBI" id="CHEBI:15378"/>
        <dbReference type="ChEBI" id="CHEBI:16335"/>
        <dbReference type="ChEBI" id="CHEBI:17596"/>
        <dbReference type="ChEBI" id="CHEBI:28938"/>
        <dbReference type="EC" id="3.5.4.4"/>
    </reaction>
    <physiologicalReaction direction="left-to-right" evidence="7">
        <dbReference type="Rhea" id="RHEA:24409"/>
    </physiologicalReaction>
</comment>
<organism evidence="11 12">
    <name type="scientific">Acinetobacter sedimenti</name>
    <dbReference type="NCBI Taxonomy" id="2919922"/>
    <lineage>
        <taxon>Bacteria</taxon>
        <taxon>Pseudomonadati</taxon>
        <taxon>Pseudomonadota</taxon>
        <taxon>Gammaproteobacteria</taxon>
        <taxon>Moraxellales</taxon>
        <taxon>Moraxellaceae</taxon>
        <taxon>Acinetobacter</taxon>
    </lineage>
</organism>
<keyword evidence="3" id="KW-0808">Transferase</keyword>
<evidence type="ECO:0000256" key="10">
    <source>
        <dbReference type="RuleBase" id="RU361274"/>
    </source>
</evidence>
<comment type="catalytic activity">
    <reaction evidence="9">
        <text>S-methyl-5'-thioadenosine + phosphate = 5-(methylsulfanyl)-alpha-D-ribose 1-phosphate + adenine</text>
        <dbReference type="Rhea" id="RHEA:11852"/>
        <dbReference type="ChEBI" id="CHEBI:16708"/>
        <dbReference type="ChEBI" id="CHEBI:17509"/>
        <dbReference type="ChEBI" id="CHEBI:43474"/>
        <dbReference type="ChEBI" id="CHEBI:58533"/>
        <dbReference type="EC" id="2.4.2.28"/>
    </reaction>
    <physiologicalReaction direction="left-to-right" evidence="9">
        <dbReference type="Rhea" id="RHEA:11853"/>
    </physiologicalReaction>
</comment>
<dbReference type="Gene3D" id="3.60.140.10">
    <property type="entry name" value="CNF1/YfiH-like putative cysteine hydrolases"/>
    <property type="match status" value="1"/>
</dbReference>
<dbReference type="SUPFAM" id="SSF64438">
    <property type="entry name" value="CNF1/YfiH-like putative cysteine hydrolases"/>
    <property type="match status" value="1"/>
</dbReference>
<evidence type="ECO:0000313" key="12">
    <source>
        <dbReference type="Proteomes" id="UP001139701"/>
    </source>
</evidence>
<evidence type="ECO:0000313" key="11">
    <source>
        <dbReference type="EMBL" id="MCJ8147134.1"/>
    </source>
</evidence>
<comment type="similarity">
    <text evidence="2 10">Belongs to the purine nucleoside phosphorylase YfiH/LACC1 family.</text>
</comment>
<reference evidence="11" key="1">
    <citation type="submission" date="2022-02" db="EMBL/GenBank/DDBJ databases">
        <title>Acinetobacter A3.8 sp. nov., isolated from Sediment (Zhairuo Island).</title>
        <authorList>
            <person name="Zheng K."/>
        </authorList>
    </citation>
    <scope>NUCLEOTIDE SEQUENCE</scope>
    <source>
        <strain evidence="11">A3.8</strain>
    </source>
</reference>
<evidence type="ECO:0000256" key="3">
    <source>
        <dbReference type="ARBA" id="ARBA00022679"/>
    </source>
</evidence>
<comment type="catalytic activity">
    <reaction evidence="8">
        <text>adenosine + phosphate = alpha-D-ribose 1-phosphate + adenine</text>
        <dbReference type="Rhea" id="RHEA:27642"/>
        <dbReference type="ChEBI" id="CHEBI:16335"/>
        <dbReference type="ChEBI" id="CHEBI:16708"/>
        <dbReference type="ChEBI" id="CHEBI:43474"/>
        <dbReference type="ChEBI" id="CHEBI:57720"/>
        <dbReference type="EC" id="2.4.2.1"/>
    </reaction>
    <physiologicalReaction direction="left-to-right" evidence="8">
        <dbReference type="Rhea" id="RHEA:27643"/>
    </physiologicalReaction>
</comment>
<accession>A0A9X1WXW0</accession>
<dbReference type="GO" id="GO:0016787">
    <property type="term" value="F:hydrolase activity"/>
    <property type="evidence" value="ECO:0007669"/>
    <property type="project" value="UniProtKB-KW"/>
</dbReference>
<evidence type="ECO:0000256" key="9">
    <source>
        <dbReference type="ARBA" id="ARBA00049893"/>
    </source>
</evidence>
<gene>
    <name evidence="11" type="primary">pgeF</name>
    <name evidence="11" type="ORF">MKI79_09530</name>
</gene>
<dbReference type="EMBL" id="JAKUML010000015">
    <property type="protein sequence ID" value="MCJ8147134.1"/>
    <property type="molecule type" value="Genomic_DNA"/>
</dbReference>
<dbReference type="Proteomes" id="UP001139701">
    <property type="component" value="Unassembled WGS sequence"/>
</dbReference>
<evidence type="ECO:0000256" key="8">
    <source>
        <dbReference type="ARBA" id="ARBA00048968"/>
    </source>
</evidence>
<evidence type="ECO:0000256" key="1">
    <source>
        <dbReference type="ARBA" id="ARBA00000553"/>
    </source>
</evidence>
<dbReference type="InterPro" id="IPR003730">
    <property type="entry name" value="Cu_polyphenol_OxRdtase"/>
</dbReference>
<dbReference type="NCBIfam" id="TIGR00726">
    <property type="entry name" value="peptidoglycan editing factor PgeF"/>
    <property type="match status" value="1"/>
</dbReference>
<evidence type="ECO:0000256" key="4">
    <source>
        <dbReference type="ARBA" id="ARBA00022723"/>
    </source>
</evidence>
<evidence type="ECO:0000256" key="5">
    <source>
        <dbReference type="ARBA" id="ARBA00022801"/>
    </source>
</evidence>
<keyword evidence="12" id="KW-1185">Reference proteome</keyword>
<dbReference type="RefSeq" id="WP_241572678.1">
    <property type="nucleotide sequence ID" value="NZ_JAKUML010000015.1"/>
</dbReference>
<dbReference type="CDD" id="cd16833">
    <property type="entry name" value="YfiH"/>
    <property type="match status" value="1"/>
</dbReference>
<dbReference type="InterPro" id="IPR011324">
    <property type="entry name" value="Cytotoxic_necrot_fac-like_cat"/>
</dbReference>
<comment type="catalytic activity">
    <reaction evidence="1">
        <text>inosine + phosphate = alpha-D-ribose 1-phosphate + hypoxanthine</text>
        <dbReference type="Rhea" id="RHEA:27646"/>
        <dbReference type="ChEBI" id="CHEBI:17368"/>
        <dbReference type="ChEBI" id="CHEBI:17596"/>
        <dbReference type="ChEBI" id="CHEBI:43474"/>
        <dbReference type="ChEBI" id="CHEBI:57720"/>
        <dbReference type="EC" id="2.4.2.1"/>
    </reaction>
    <physiologicalReaction direction="left-to-right" evidence="1">
        <dbReference type="Rhea" id="RHEA:27647"/>
    </physiologicalReaction>
</comment>
<name>A0A9X1WXW0_9GAMM</name>
<proteinExistence type="inferred from homology"/>
<dbReference type="PANTHER" id="PTHR30616">
    <property type="entry name" value="UNCHARACTERIZED PROTEIN YFIH"/>
    <property type="match status" value="1"/>
</dbReference>
<dbReference type="PANTHER" id="PTHR30616:SF2">
    <property type="entry name" value="PURINE NUCLEOSIDE PHOSPHORYLASE LACC1"/>
    <property type="match status" value="1"/>
</dbReference>
<dbReference type="Pfam" id="PF02578">
    <property type="entry name" value="Cu-oxidase_4"/>
    <property type="match status" value="1"/>
</dbReference>
<dbReference type="InterPro" id="IPR038371">
    <property type="entry name" value="Cu_polyphenol_OxRdtase_sf"/>
</dbReference>
<dbReference type="GO" id="GO:0005507">
    <property type="term" value="F:copper ion binding"/>
    <property type="evidence" value="ECO:0007669"/>
    <property type="project" value="TreeGrafter"/>
</dbReference>
<keyword evidence="4" id="KW-0479">Metal-binding</keyword>
<dbReference type="GO" id="GO:0017061">
    <property type="term" value="F:S-methyl-5-thioadenosine phosphorylase activity"/>
    <property type="evidence" value="ECO:0007669"/>
    <property type="project" value="UniProtKB-EC"/>
</dbReference>
<dbReference type="AlphaFoldDB" id="A0A9X1WXW0"/>
<keyword evidence="6" id="KW-0862">Zinc</keyword>
<sequence>MTDSKLWLTAQGLPSTIYAGQTVSVIDPSTDNASPYLHPSYLQQNLALHVGDDARQVQRNRFHLLKALQPFGATQLHWLSQTHSTIAHRIDSTVNTQLLEGDGLVTSEQGVALMMMTADCLPIVLCNQDGTEVACLHAGWRGLARGIIEATVKQMWSQPYFAWMGAAISQQHFEVGAEVKATFVQENADFENDFLMQKNGKFLADLYSIARKKLTALGVENVSGGEHCTFAEPDKFYSYRRNSTTGRMATFIFIRAKDVKLDATI</sequence>
<evidence type="ECO:0000256" key="2">
    <source>
        <dbReference type="ARBA" id="ARBA00007353"/>
    </source>
</evidence>
<comment type="caution">
    <text evidence="11">The sequence shown here is derived from an EMBL/GenBank/DDBJ whole genome shotgun (WGS) entry which is preliminary data.</text>
</comment>
<evidence type="ECO:0000256" key="6">
    <source>
        <dbReference type="ARBA" id="ARBA00022833"/>
    </source>
</evidence>